<proteinExistence type="predicted"/>
<sequence>MIHQAIDLGMTLIDTADIYGPYTNEELVGRALAGGYRERAVLATKAGVTARDNATDIALRHHAVGLQQGELSTRLGTDDPHRRRER</sequence>
<keyword evidence="4" id="KW-1185">Reference proteome</keyword>
<accession>A0ABP7I6L3</accession>
<dbReference type="PANTHER" id="PTHR43625">
    <property type="entry name" value="AFLATOXIN B1 ALDEHYDE REDUCTASE"/>
    <property type="match status" value="1"/>
</dbReference>
<dbReference type="Pfam" id="PF00248">
    <property type="entry name" value="Aldo_ket_red"/>
    <property type="match status" value="1"/>
</dbReference>
<evidence type="ECO:0000259" key="2">
    <source>
        <dbReference type="Pfam" id="PF00248"/>
    </source>
</evidence>
<gene>
    <name evidence="3" type="ORF">GCM10022403_048290</name>
</gene>
<evidence type="ECO:0000313" key="4">
    <source>
        <dbReference type="Proteomes" id="UP001501009"/>
    </source>
</evidence>
<keyword evidence="1" id="KW-0560">Oxidoreductase</keyword>
<dbReference type="InterPro" id="IPR050791">
    <property type="entry name" value="Aldo-Keto_reductase"/>
</dbReference>
<dbReference type="Gene3D" id="3.20.20.100">
    <property type="entry name" value="NADP-dependent oxidoreductase domain"/>
    <property type="match status" value="1"/>
</dbReference>
<evidence type="ECO:0000313" key="3">
    <source>
        <dbReference type="EMBL" id="GAA3808492.1"/>
    </source>
</evidence>
<dbReference type="EMBL" id="BAABDE010000020">
    <property type="protein sequence ID" value="GAA3808492.1"/>
    <property type="molecule type" value="Genomic_DNA"/>
</dbReference>
<feature type="domain" description="NADP-dependent oxidoreductase" evidence="2">
    <location>
        <begin position="1"/>
        <end position="52"/>
    </location>
</feature>
<comment type="caution">
    <text evidence="3">The sequence shown here is derived from an EMBL/GenBank/DDBJ whole genome shotgun (WGS) entry which is preliminary data.</text>
</comment>
<organism evidence="3 4">
    <name type="scientific">Streptomyces coacervatus</name>
    <dbReference type="NCBI Taxonomy" id="647381"/>
    <lineage>
        <taxon>Bacteria</taxon>
        <taxon>Bacillati</taxon>
        <taxon>Actinomycetota</taxon>
        <taxon>Actinomycetes</taxon>
        <taxon>Kitasatosporales</taxon>
        <taxon>Streptomycetaceae</taxon>
        <taxon>Streptomyces</taxon>
    </lineage>
</organism>
<dbReference type="Proteomes" id="UP001501009">
    <property type="component" value="Unassembled WGS sequence"/>
</dbReference>
<dbReference type="PANTHER" id="PTHR43625:SF40">
    <property type="entry name" value="ALDO-KETO REDUCTASE YAKC [NADP(+)]"/>
    <property type="match status" value="1"/>
</dbReference>
<dbReference type="InterPro" id="IPR036812">
    <property type="entry name" value="NAD(P)_OxRdtase_dom_sf"/>
</dbReference>
<reference evidence="4" key="1">
    <citation type="journal article" date="2019" name="Int. J. Syst. Evol. Microbiol.">
        <title>The Global Catalogue of Microorganisms (GCM) 10K type strain sequencing project: providing services to taxonomists for standard genome sequencing and annotation.</title>
        <authorList>
            <consortium name="The Broad Institute Genomics Platform"/>
            <consortium name="The Broad Institute Genome Sequencing Center for Infectious Disease"/>
            <person name="Wu L."/>
            <person name="Ma J."/>
        </authorList>
    </citation>
    <scope>NUCLEOTIDE SEQUENCE [LARGE SCALE GENOMIC DNA]</scope>
    <source>
        <strain evidence="4">JCM 17138</strain>
    </source>
</reference>
<dbReference type="InterPro" id="IPR023210">
    <property type="entry name" value="NADP_OxRdtase_dom"/>
</dbReference>
<dbReference type="SUPFAM" id="SSF51430">
    <property type="entry name" value="NAD(P)-linked oxidoreductase"/>
    <property type="match status" value="1"/>
</dbReference>
<protein>
    <recommendedName>
        <fullName evidence="2">NADP-dependent oxidoreductase domain-containing protein</fullName>
    </recommendedName>
</protein>
<evidence type="ECO:0000256" key="1">
    <source>
        <dbReference type="ARBA" id="ARBA00023002"/>
    </source>
</evidence>
<dbReference type="RefSeq" id="WP_275772480.1">
    <property type="nucleotide sequence ID" value="NZ_BAABDE010000020.1"/>
</dbReference>
<name>A0ABP7I6L3_9ACTN</name>